<keyword evidence="2" id="KW-1185">Reference proteome</keyword>
<gene>
    <name evidence="1" type="ORF">L6452_03184</name>
</gene>
<protein>
    <submittedName>
        <fullName evidence="1">Uncharacterized protein</fullName>
    </submittedName>
</protein>
<evidence type="ECO:0000313" key="1">
    <source>
        <dbReference type="EMBL" id="KAI3772010.1"/>
    </source>
</evidence>
<reference evidence="1 2" key="2">
    <citation type="journal article" date="2022" name="Mol. Ecol. Resour.">
        <title>The genomes of chicory, endive, great burdock and yacon provide insights into Asteraceae paleo-polyploidization history and plant inulin production.</title>
        <authorList>
            <person name="Fan W."/>
            <person name="Wang S."/>
            <person name="Wang H."/>
            <person name="Wang A."/>
            <person name="Jiang F."/>
            <person name="Liu H."/>
            <person name="Zhao H."/>
            <person name="Xu D."/>
            <person name="Zhang Y."/>
        </authorList>
    </citation>
    <scope>NUCLEOTIDE SEQUENCE [LARGE SCALE GENOMIC DNA]</scope>
    <source>
        <strain evidence="2">cv. Niubang</strain>
    </source>
</reference>
<organism evidence="1 2">
    <name type="scientific">Arctium lappa</name>
    <name type="common">Greater burdock</name>
    <name type="synonym">Lappa major</name>
    <dbReference type="NCBI Taxonomy" id="4217"/>
    <lineage>
        <taxon>Eukaryota</taxon>
        <taxon>Viridiplantae</taxon>
        <taxon>Streptophyta</taxon>
        <taxon>Embryophyta</taxon>
        <taxon>Tracheophyta</taxon>
        <taxon>Spermatophyta</taxon>
        <taxon>Magnoliopsida</taxon>
        <taxon>eudicotyledons</taxon>
        <taxon>Gunneridae</taxon>
        <taxon>Pentapetalae</taxon>
        <taxon>asterids</taxon>
        <taxon>campanulids</taxon>
        <taxon>Asterales</taxon>
        <taxon>Asteraceae</taxon>
        <taxon>Carduoideae</taxon>
        <taxon>Cardueae</taxon>
        <taxon>Arctiinae</taxon>
        <taxon>Arctium</taxon>
    </lineage>
</organism>
<evidence type="ECO:0000313" key="2">
    <source>
        <dbReference type="Proteomes" id="UP001055879"/>
    </source>
</evidence>
<proteinExistence type="predicted"/>
<dbReference type="Proteomes" id="UP001055879">
    <property type="component" value="Linkage Group LG01"/>
</dbReference>
<comment type="caution">
    <text evidence="1">The sequence shown here is derived from an EMBL/GenBank/DDBJ whole genome shotgun (WGS) entry which is preliminary data.</text>
</comment>
<name>A0ACB9FME4_ARCLA</name>
<sequence>MREDIVRGSGAGNAIQSSSATKTEEAIDLSGTHSESATKSSKSSDESSDSDGDDDQPSSGEIRRAERALVENENVRREKQRKSKHNSERTRVMRQPTPIDLPLTSSSQCLEPLDDIFPLPRTRVPFSATAGGLSGPAGTPIVIPTSVGLRGLGGSPTTTIITPAVPVDGATSTVVTTTGSLSDPGASYPEFFSREFLDGALKAVHSVMRAEMREEVDALKRMIKGKAPMSEPEPLPPTPPPSHISDLSINDLKSMLLAKLLAQSQT</sequence>
<accession>A0ACB9FME4</accession>
<reference evidence="2" key="1">
    <citation type="journal article" date="2022" name="Mol. Ecol. Resour.">
        <title>The genomes of chicory, endive, great burdock and yacon provide insights into Asteraceae palaeo-polyploidization history and plant inulin production.</title>
        <authorList>
            <person name="Fan W."/>
            <person name="Wang S."/>
            <person name="Wang H."/>
            <person name="Wang A."/>
            <person name="Jiang F."/>
            <person name="Liu H."/>
            <person name="Zhao H."/>
            <person name="Xu D."/>
            <person name="Zhang Y."/>
        </authorList>
    </citation>
    <scope>NUCLEOTIDE SEQUENCE [LARGE SCALE GENOMIC DNA]</scope>
    <source>
        <strain evidence="2">cv. Niubang</strain>
    </source>
</reference>
<dbReference type="EMBL" id="CM042047">
    <property type="protein sequence ID" value="KAI3772010.1"/>
    <property type="molecule type" value="Genomic_DNA"/>
</dbReference>